<evidence type="ECO:0000259" key="9">
    <source>
        <dbReference type="Pfam" id="PF20519"/>
    </source>
</evidence>
<feature type="transmembrane region" description="Helical" evidence="7">
    <location>
        <begin position="558"/>
        <end position="582"/>
    </location>
</feature>
<evidence type="ECO:0000256" key="7">
    <source>
        <dbReference type="SAM" id="Phobius"/>
    </source>
</evidence>
<sequence length="737" mass="87221">MNRTRLNNIIFFVVTVIVLIVSLVMVCVFSGFEHEMKMFKTMLNTIVLILLLQFLFFDPIKFVVLAIDAATWGLERQYQEKPETGHYNHYDYLKMRLRSLRSQLKITEEHRNEKLNQKYHIIAKDVYIYGSYFIMLLAFVLVQQDVILYYNIRNVQRLLYENQSSTLGLNQIYHLNTVYDYIETTLINPFDSNLNHHDAWEPIEQIKMLGVVRLRQVRPVDNHIGLDAPEWDVRTFLPEWQLPYQRIHYTEKFWRIYEPWQPLVHNPSLLNGLLLNFEHYGSFHTYPELNGYVAFLKLSKKDNKIFLKHLKDYSWINYNTSALFMDFTLYNADANMFTMCTLLVENTAFGIQIPSIKLESAFLIADLHQQSSLEFIIVIFYFLALLQFMSALVVKIWFDPREIRKRWNQLDIIICLLNVFLLMLTVMRSTEVDNILNIVEKAAETEFYDFHRPIRLFLFTLVVMGFLISLTTIRLWKVFQFASVFQVFTRTLYVAWSALISTAVIILIFLMAFGISVSIINGDYSLNFYYLTNSIVSCMCFAMGFTSHLNSADMFFGGSLVGVILYLILVFVLAIILINVFASTISAYFEEVDKMAKEKEKRQINFIQFLHLEYGHWWSCCRNWFGMRKGYRRNNRTVSQNIRRELDDQERYEANTRRIIIKEELTEYEKNLNYRVSLERSYCLVSIMRVQMNLLERMLFGDKDGNLEPLSDSSYTSDSDIPEMYRKEKKKVTFSAN</sequence>
<dbReference type="KEGG" id="dwi:6643620"/>
<keyword evidence="11" id="KW-1185">Reference proteome</keyword>
<feature type="transmembrane region" description="Helical" evidence="7">
    <location>
        <begin position="375"/>
        <end position="398"/>
    </location>
</feature>
<evidence type="ECO:0000256" key="2">
    <source>
        <dbReference type="ARBA" id="ARBA00007200"/>
    </source>
</evidence>
<dbReference type="Proteomes" id="UP000007798">
    <property type="component" value="Unassembled WGS sequence"/>
</dbReference>
<dbReference type="FunCoup" id="B4MZ23">
    <property type="interactions" value="39"/>
</dbReference>
<dbReference type="Pfam" id="PF08016">
    <property type="entry name" value="PKD_channel"/>
    <property type="match status" value="1"/>
</dbReference>
<dbReference type="GO" id="GO:0050982">
    <property type="term" value="P:detection of mechanical stimulus"/>
    <property type="evidence" value="ECO:0007669"/>
    <property type="project" value="TreeGrafter"/>
</dbReference>
<reference evidence="10 11" key="1">
    <citation type="journal article" date="2007" name="Nature">
        <title>Evolution of genes and genomes on the Drosophila phylogeny.</title>
        <authorList>
            <consortium name="Drosophila 12 Genomes Consortium"/>
            <person name="Clark A.G."/>
            <person name="Eisen M.B."/>
            <person name="Smith D.R."/>
            <person name="Bergman C.M."/>
            <person name="Oliver B."/>
            <person name="Markow T.A."/>
            <person name="Kaufman T.C."/>
            <person name="Kellis M."/>
            <person name="Gelbart W."/>
            <person name="Iyer V.N."/>
            <person name="Pollard D.A."/>
            <person name="Sackton T.B."/>
            <person name="Larracuente A.M."/>
            <person name="Singh N.D."/>
            <person name="Abad J.P."/>
            <person name="Abt D.N."/>
            <person name="Adryan B."/>
            <person name="Aguade M."/>
            <person name="Akashi H."/>
            <person name="Anderson W.W."/>
            <person name="Aquadro C.F."/>
            <person name="Ardell D.H."/>
            <person name="Arguello R."/>
            <person name="Artieri C.G."/>
            <person name="Barbash D.A."/>
            <person name="Barker D."/>
            <person name="Barsanti P."/>
            <person name="Batterham P."/>
            <person name="Batzoglou S."/>
            <person name="Begun D."/>
            <person name="Bhutkar A."/>
            <person name="Blanco E."/>
            <person name="Bosak S.A."/>
            <person name="Bradley R.K."/>
            <person name="Brand A.D."/>
            <person name="Brent M.R."/>
            <person name="Brooks A.N."/>
            <person name="Brown R.H."/>
            <person name="Butlin R.K."/>
            <person name="Caggese C."/>
            <person name="Calvi B.R."/>
            <person name="Bernardo de Carvalho A."/>
            <person name="Caspi A."/>
            <person name="Castrezana S."/>
            <person name="Celniker S.E."/>
            <person name="Chang J.L."/>
            <person name="Chapple C."/>
            <person name="Chatterji S."/>
            <person name="Chinwalla A."/>
            <person name="Civetta A."/>
            <person name="Clifton S.W."/>
            <person name="Comeron J.M."/>
            <person name="Costello J.C."/>
            <person name="Coyne J.A."/>
            <person name="Daub J."/>
            <person name="David R.G."/>
            <person name="Delcher A.L."/>
            <person name="Delehaunty K."/>
            <person name="Do C.B."/>
            <person name="Ebling H."/>
            <person name="Edwards K."/>
            <person name="Eickbush T."/>
            <person name="Evans J.D."/>
            <person name="Filipski A."/>
            <person name="Findeiss S."/>
            <person name="Freyhult E."/>
            <person name="Fulton L."/>
            <person name="Fulton R."/>
            <person name="Garcia A.C."/>
            <person name="Gardiner A."/>
            <person name="Garfield D.A."/>
            <person name="Garvin B.E."/>
            <person name="Gibson G."/>
            <person name="Gilbert D."/>
            <person name="Gnerre S."/>
            <person name="Godfrey J."/>
            <person name="Good R."/>
            <person name="Gotea V."/>
            <person name="Gravely B."/>
            <person name="Greenberg A.J."/>
            <person name="Griffiths-Jones S."/>
            <person name="Gross S."/>
            <person name="Guigo R."/>
            <person name="Gustafson E.A."/>
            <person name="Haerty W."/>
            <person name="Hahn M.W."/>
            <person name="Halligan D.L."/>
            <person name="Halpern A.L."/>
            <person name="Halter G.M."/>
            <person name="Han M.V."/>
            <person name="Heger A."/>
            <person name="Hillier L."/>
            <person name="Hinrichs A.S."/>
            <person name="Holmes I."/>
            <person name="Hoskins R.A."/>
            <person name="Hubisz M.J."/>
            <person name="Hultmark D."/>
            <person name="Huntley M.A."/>
            <person name="Jaffe D.B."/>
            <person name="Jagadeeshan S."/>
            <person name="Jeck W.R."/>
            <person name="Johnson J."/>
            <person name="Jones C.D."/>
            <person name="Jordan W.C."/>
            <person name="Karpen G.H."/>
            <person name="Kataoka E."/>
            <person name="Keightley P.D."/>
            <person name="Kheradpour P."/>
            <person name="Kirkness E.F."/>
            <person name="Koerich L.B."/>
            <person name="Kristiansen K."/>
            <person name="Kudrna D."/>
            <person name="Kulathinal R.J."/>
            <person name="Kumar S."/>
            <person name="Kwok R."/>
            <person name="Lander E."/>
            <person name="Langley C.H."/>
            <person name="Lapoint R."/>
            <person name="Lazzaro B.P."/>
            <person name="Lee S.J."/>
            <person name="Levesque L."/>
            <person name="Li R."/>
            <person name="Lin C.F."/>
            <person name="Lin M.F."/>
            <person name="Lindblad-Toh K."/>
            <person name="Llopart A."/>
            <person name="Long M."/>
            <person name="Low L."/>
            <person name="Lozovsky E."/>
            <person name="Lu J."/>
            <person name="Luo M."/>
            <person name="Machado C.A."/>
            <person name="Makalowski W."/>
            <person name="Marzo M."/>
            <person name="Matsuda M."/>
            <person name="Matzkin L."/>
            <person name="McAllister B."/>
            <person name="McBride C.S."/>
            <person name="McKernan B."/>
            <person name="McKernan K."/>
            <person name="Mendez-Lago M."/>
            <person name="Minx P."/>
            <person name="Mollenhauer M.U."/>
            <person name="Montooth K."/>
            <person name="Mount S.M."/>
            <person name="Mu X."/>
            <person name="Myers E."/>
            <person name="Negre B."/>
            <person name="Newfeld S."/>
            <person name="Nielsen R."/>
            <person name="Noor M.A."/>
            <person name="O'Grady P."/>
            <person name="Pachter L."/>
            <person name="Papaceit M."/>
            <person name="Parisi M.J."/>
            <person name="Parisi M."/>
            <person name="Parts L."/>
            <person name="Pedersen J.S."/>
            <person name="Pesole G."/>
            <person name="Phillippy A.M."/>
            <person name="Ponting C.P."/>
            <person name="Pop M."/>
            <person name="Porcelli D."/>
            <person name="Powell J.R."/>
            <person name="Prohaska S."/>
            <person name="Pruitt K."/>
            <person name="Puig M."/>
            <person name="Quesneville H."/>
            <person name="Ram K.R."/>
            <person name="Rand D."/>
            <person name="Rasmussen M.D."/>
            <person name="Reed L.K."/>
            <person name="Reenan R."/>
            <person name="Reily A."/>
            <person name="Remington K.A."/>
            <person name="Rieger T.T."/>
            <person name="Ritchie M.G."/>
            <person name="Robin C."/>
            <person name="Rogers Y.H."/>
            <person name="Rohde C."/>
            <person name="Rozas J."/>
            <person name="Rubenfield M.J."/>
            <person name="Ruiz A."/>
            <person name="Russo S."/>
            <person name="Salzberg S.L."/>
            <person name="Sanchez-Gracia A."/>
            <person name="Saranga D.J."/>
            <person name="Sato H."/>
            <person name="Schaeffer S.W."/>
            <person name="Schatz M.C."/>
            <person name="Schlenke T."/>
            <person name="Schwartz R."/>
            <person name="Segarra C."/>
            <person name="Singh R.S."/>
            <person name="Sirot L."/>
            <person name="Sirota M."/>
            <person name="Sisneros N.B."/>
            <person name="Smith C.D."/>
            <person name="Smith T.F."/>
            <person name="Spieth J."/>
            <person name="Stage D.E."/>
            <person name="Stark A."/>
            <person name="Stephan W."/>
            <person name="Strausberg R.L."/>
            <person name="Strempel S."/>
            <person name="Sturgill D."/>
            <person name="Sutton G."/>
            <person name="Sutton G.G."/>
            <person name="Tao W."/>
            <person name="Teichmann S."/>
            <person name="Tobari Y.N."/>
            <person name="Tomimura Y."/>
            <person name="Tsolas J.M."/>
            <person name="Valente V.L."/>
            <person name="Venter E."/>
            <person name="Venter J.C."/>
            <person name="Vicario S."/>
            <person name="Vieira F.G."/>
            <person name="Vilella A.J."/>
            <person name="Villasante A."/>
            <person name="Walenz B."/>
            <person name="Wang J."/>
            <person name="Wasserman M."/>
            <person name="Watts T."/>
            <person name="Wilson D."/>
            <person name="Wilson R.K."/>
            <person name="Wing R.A."/>
            <person name="Wolfner M.F."/>
            <person name="Wong A."/>
            <person name="Wong G.K."/>
            <person name="Wu C.I."/>
            <person name="Wu G."/>
            <person name="Yamamoto D."/>
            <person name="Yang H.P."/>
            <person name="Yang S.P."/>
            <person name="Yorke J.A."/>
            <person name="Yoshida K."/>
            <person name="Zdobnov E."/>
            <person name="Zhang P."/>
            <person name="Zhang Y."/>
            <person name="Zimin A.V."/>
            <person name="Baldwin J."/>
            <person name="Abdouelleil A."/>
            <person name="Abdulkadir J."/>
            <person name="Abebe A."/>
            <person name="Abera B."/>
            <person name="Abreu J."/>
            <person name="Acer S.C."/>
            <person name="Aftuck L."/>
            <person name="Alexander A."/>
            <person name="An P."/>
            <person name="Anderson E."/>
            <person name="Anderson S."/>
            <person name="Arachi H."/>
            <person name="Azer M."/>
            <person name="Bachantsang P."/>
            <person name="Barry A."/>
            <person name="Bayul T."/>
            <person name="Berlin A."/>
            <person name="Bessette D."/>
            <person name="Bloom T."/>
            <person name="Blye J."/>
            <person name="Boguslavskiy L."/>
            <person name="Bonnet C."/>
            <person name="Boukhgalter B."/>
            <person name="Bourzgui I."/>
            <person name="Brown A."/>
            <person name="Cahill P."/>
            <person name="Channer S."/>
            <person name="Cheshatsang Y."/>
            <person name="Chuda L."/>
            <person name="Citroen M."/>
            <person name="Collymore A."/>
            <person name="Cooke P."/>
            <person name="Costello M."/>
            <person name="D'Aco K."/>
            <person name="Daza R."/>
            <person name="De Haan G."/>
            <person name="DeGray S."/>
            <person name="DeMaso C."/>
            <person name="Dhargay N."/>
            <person name="Dooley K."/>
            <person name="Dooley E."/>
            <person name="Doricent M."/>
            <person name="Dorje P."/>
            <person name="Dorjee K."/>
            <person name="Dupes A."/>
            <person name="Elong R."/>
            <person name="Falk J."/>
            <person name="Farina A."/>
            <person name="Faro S."/>
            <person name="Ferguson D."/>
            <person name="Fisher S."/>
            <person name="Foley C.D."/>
            <person name="Franke A."/>
            <person name="Friedrich D."/>
            <person name="Gadbois L."/>
            <person name="Gearin G."/>
            <person name="Gearin C.R."/>
            <person name="Giannoukos G."/>
            <person name="Goode T."/>
            <person name="Graham J."/>
            <person name="Grandbois E."/>
            <person name="Grewal S."/>
            <person name="Gyaltsen K."/>
            <person name="Hafez N."/>
            <person name="Hagos B."/>
            <person name="Hall J."/>
            <person name="Henson C."/>
            <person name="Hollinger A."/>
            <person name="Honan T."/>
            <person name="Huard M.D."/>
            <person name="Hughes L."/>
            <person name="Hurhula B."/>
            <person name="Husby M.E."/>
            <person name="Kamat A."/>
            <person name="Kanga B."/>
            <person name="Kashin S."/>
            <person name="Khazanovich D."/>
            <person name="Kisner P."/>
            <person name="Lance K."/>
            <person name="Lara M."/>
            <person name="Lee W."/>
            <person name="Lennon N."/>
            <person name="Letendre F."/>
            <person name="LeVine R."/>
            <person name="Lipovsky A."/>
            <person name="Liu X."/>
            <person name="Liu J."/>
            <person name="Liu S."/>
            <person name="Lokyitsang T."/>
            <person name="Lokyitsang Y."/>
            <person name="Lubonja R."/>
            <person name="Lui A."/>
            <person name="MacDonald P."/>
            <person name="Magnisalis V."/>
            <person name="Maru K."/>
            <person name="Matthews C."/>
            <person name="McCusker W."/>
            <person name="McDonough S."/>
            <person name="Mehta T."/>
            <person name="Meldrim J."/>
            <person name="Meneus L."/>
            <person name="Mihai O."/>
            <person name="Mihalev A."/>
            <person name="Mihova T."/>
            <person name="Mittelman R."/>
            <person name="Mlenga V."/>
            <person name="Montmayeur A."/>
            <person name="Mulrain L."/>
            <person name="Navidi A."/>
            <person name="Naylor J."/>
            <person name="Negash T."/>
            <person name="Nguyen T."/>
            <person name="Nguyen N."/>
            <person name="Nicol R."/>
            <person name="Norbu C."/>
            <person name="Norbu N."/>
            <person name="Novod N."/>
            <person name="O'Neill B."/>
            <person name="Osman S."/>
            <person name="Markiewicz E."/>
            <person name="Oyono O.L."/>
            <person name="Patti C."/>
            <person name="Phunkhang P."/>
            <person name="Pierre F."/>
            <person name="Priest M."/>
            <person name="Raghuraman S."/>
            <person name="Rege F."/>
            <person name="Reyes R."/>
            <person name="Rise C."/>
            <person name="Rogov P."/>
            <person name="Ross K."/>
            <person name="Ryan E."/>
            <person name="Settipalli S."/>
            <person name="Shea T."/>
            <person name="Sherpa N."/>
            <person name="Shi L."/>
            <person name="Shih D."/>
            <person name="Sparrow T."/>
            <person name="Spaulding J."/>
            <person name="Stalker J."/>
            <person name="Stange-Thomann N."/>
            <person name="Stavropoulos S."/>
            <person name="Stone C."/>
            <person name="Strader C."/>
            <person name="Tesfaye S."/>
            <person name="Thomson T."/>
            <person name="Thoulutsang Y."/>
            <person name="Thoulutsang D."/>
            <person name="Topham K."/>
            <person name="Topping I."/>
            <person name="Tsamla T."/>
            <person name="Vassiliev H."/>
            <person name="Vo A."/>
            <person name="Wangchuk T."/>
            <person name="Wangdi T."/>
            <person name="Weiand M."/>
            <person name="Wilkinson J."/>
            <person name="Wilson A."/>
            <person name="Yadav S."/>
            <person name="Young G."/>
            <person name="Yu Q."/>
            <person name="Zembek L."/>
            <person name="Zhong D."/>
            <person name="Zimmer A."/>
            <person name="Zwirko Z."/>
            <person name="Jaffe D.B."/>
            <person name="Alvarez P."/>
            <person name="Brockman W."/>
            <person name="Butler J."/>
            <person name="Chin C."/>
            <person name="Gnerre S."/>
            <person name="Grabherr M."/>
            <person name="Kleber M."/>
            <person name="Mauceli E."/>
            <person name="MacCallum I."/>
        </authorList>
    </citation>
    <scope>NUCLEOTIDE SEQUENCE [LARGE SCALE GENOMIC DNA]</scope>
    <source>
        <strain evidence="11">Tucson 14030-0811.24</strain>
    </source>
</reference>
<comment type="subcellular location">
    <subcellularLocation>
        <location evidence="1">Membrane</location>
        <topology evidence="1">Multi-pass membrane protein</topology>
    </subcellularLocation>
</comment>
<feature type="transmembrane region" description="Helical" evidence="7">
    <location>
        <begin position="38"/>
        <end position="57"/>
    </location>
</feature>
<evidence type="ECO:0000256" key="6">
    <source>
        <dbReference type="ARBA" id="ARBA00023180"/>
    </source>
</evidence>
<dbReference type="InterPro" id="IPR051223">
    <property type="entry name" value="Polycystin"/>
</dbReference>
<feature type="domain" description="Polycystin" evidence="9">
    <location>
        <begin position="169"/>
        <end position="363"/>
    </location>
</feature>
<evidence type="ECO:0000259" key="8">
    <source>
        <dbReference type="Pfam" id="PF08016"/>
    </source>
</evidence>
<evidence type="ECO:0000256" key="3">
    <source>
        <dbReference type="ARBA" id="ARBA00022692"/>
    </source>
</evidence>
<evidence type="ECO:0000313" key="10">
    <source>
        <dbReference type="EMBL" id="EDW77419.1"/>
    </source>
</evidence>
<dbReference type="OMA" id="FIDFTMF"/>
<dbReference type="AlphaFoldDB" id="B4MZ23"/>
<proteinExistence type="inferred from homology"/>
<keyword evidence="3 7" id="KW-0812">Transmembrane</keyword>
<accession>B4MZ23</accession>
<dbReference type="InterPro" id="IPR013122">
    <property type="entry name" value="PKD1_2_channel"/>
</dbReference>
<dbReference type="GO" id="GO:0005509">
    <property type="term" value="F:calcium ion binding"/>
    <property type="evidence" value="ECO:0007669"/>
    <property type="project" value="InterPro"/>
</dbReference>
<name>B4MZ23_DROWI</name>
<dbReference type="InterPro" id="IPR003915">
    <property type="entry name" value="PKD_2"/>
</dbReference>
<dbReference type="PANTHER" id="PTHR10877:SF183">
    <property type="entry name" value="AT14535P-RELATED"/>
    <property type="match status" value="1"/>
</dbReference>
<feature type="transmembrane region" description="Helical" evidence="7">
    <location>
        <begin position="493"/>
        <end position="520"/>
    </location>
</feature>
<feature type="transmembrane region" description="Helical" evidence="7">
    <location>
        <begin position="454"/>
        <end position="473"/>
    </location>
</feature>
<dbReference type="GO" id="GO:0005262">
    <property type="term" value="F:calcium channel activity"/>
    <property type="evidence" value="ECO:0007669"/>
    <property type="project" value="TreeGrafter"/>
</dbReference>
<dbReference type="OrthoDB" id="5322100at2759"/>
<keyword evidence="4 7" id="KW-1133">Transmembrane helix</keyword>
<dbReference type="PANTHER" id="PTHR10877">
    <property type="entry name" value="POLYCYSTIN FAMILY MEMBER"/>
    <property type="match status" value="1"/>
</dbReference>
<dbReference type="eggNOG" id="KOG3599">
    <property type="taxonomic scope" value="Eukaryota"/>
</dbReference>
<dbReference type="Pfam" id="PF20519">
    <property type="entry name" value="Polycystin_dom"/>
    <property type="match status" value="1"/>
</dbReference>
<feature type="transmembrane region" description="Helical" evidence="7">
    <location>
        <begin position="526"/>
        <end position="546"/>
    </location>
</feature>
<feature type="transmembrane region" description="Helical" evidence="7">
    <location>
        <begin position="126"/>
        <end position="150"/>
    </location>
</feature>
<dbReference type="InParanoid" id="B4MZ23"/>
<organism evidence="10 11">
    <name type="scientific">Drosophila willistoni</name>
    <name type="common">Fruit fly</name>
    <dbReference type="NCBI Taxonomy" id="7260"/>
    <lineage>
        <taxon>Eukaryota</taxon>
        <taxon>Metazoa</taxon>
        <taxon>Ecdysozoa</taxon>
        <taxon>Arthropoda</taxon>
        <taxon>Hexapoda</taxon>
        <taxon>Insecta</taxon>
        <taxon>Pterygota</taxon>
        <taxon>Neoptera</taxon>
        <taxon>Endopterygota</taxon>
        <taxon>Diptera</taxon>
        <taxon>Brachycera</taxon>
        <taxon>Muscomorpha</taxon>
        <taxon>Ephydroidea</taxon>
        <taxon>Drosophilidae</taxon>
        <taxon>Drosophila</taxon>
        <taxon>Sophophora</taxon>
    </lineage>
</organism>
<keyword evidence="6" id="KW-0325">Glycoprotein</keyword>
<dbReference type="InterPro" id="IPR046791">
    <property type="entry name" value="Polycystin_dom"/>
</dbReference>
<dbReference type="EMBL" id="CH963913">
    <property type="protein sequence ID" value="EDW77419.1"/>
    <property type="molecule type" value="Genomic_DNA"/>
</dbReference>
<evidence type="ECO:0000256" key="5">
    <source>
        <dbReference type="ARBA" id="ARBA00023136"/>
    </source>
</evidence>
<keyword evidence="5 7" id="KW-0472">Membrane</keyword>
<feature type="transmembrane region" description="Helical" evidence="7">
    <location>
        <begin position="9"/>
        <end position="32"/>
    </location>
</feature>
<feature type="domain" description="Polycystin cation channel PKD1/PKD2" evidence="8">
    <location>
        <begin position="371"/>
        <end position="592"/>
    </location>
</feature>
<gene>
    <name evidence="10" type="primary">Dwil\GK18898</name>
    <name evidence="10" type="ORF">Dwil_GK18898</name>
</gene>
<evidence type="ECO:0000256" key="4">
    <source>
        <dbReference type="ARBA" id="ARBA00022989"/>
    </source>
</evidence>
<dbReference type="PhylomeDB" id="B4MZ23"/>
<comment type="similarity">
    <text evidence="2">Belongs to the polycystin family.</text>
</comment>
<evidence type="ECO:0000313" key="11">
    <source>
        <dbReference type="Proteomes" id="UP000007798"/>
    </source>
</evidence>
<dbReference type="GO" id="GO:0016020">
    <property type="term" value="C:membrane"/>
    <property type="evidence" value="ECO:0007669"/>
    <property type="project" value="UniProtKB-SubCell"/>
</dbReference>
<dbReference type="HOGENOM" id="CLU_022967_0_0_1"/>
<protein>
    <submittedName>
        <fullName evidence="10">Uncharacterized protein</fullName>
    </submittedName>
</protein>
<dbReference type="STRING" id="7260.B4MZ23"/>
<dbReference type="PRINTS" id="PR01433">
    <property type="entry name" value="POLYCYSTIN2"/>
</dbReference>
<evidence type="ECO:0000256" key="1">
    <source>
        <dbReference type="ARBA" id="ARBA00004141"/>
    </source>
</evidence>